<evidence type="ECO:0000256" key="1">
    <source>
        <dbReference type="ARBA" id="ARBA00022801"/>
    </source>
</evidence>
<name>A0A1C3RJW3_9PROT</name>
<dbReference type="AlphaFoldDB" id="A0A1C3RJW3"/>
<protein>
    <recommendedName>
        <fullName evidence="3">PPM-type phosphatase domain-containing protein</fullName>
    </recommendedName>
</protein>
<dbReference type="PANTHER" id="PTHR43156:SF9">
    <property type="entry name" value="HAMP DOMAIN-CONTAINING PROTEIN"/>
    <property type="match status" value="1"/>
</dbReference>
<dbReference type="OrthoDB" id="5496380at2"/>
<evidence type="ECO:0000313" key="5">
    <source>
        <dbReference type="Proteomes" id="UP000231658"/>
    </source>
</evidence>
<dbReference type="GO" id="GO:0016791">
    <property type="term" value="F:phosphatase activity"/>
    <property type="evidence" value="ECO:0007669"/>
    <property type="project" value="TreeGrafter"/>
</dbReference>
<keyword evidence="5" id="KW-1185">Reference proteome</keyword>
<feature type="transmembrane region" description="Helical" evidence="2">
    <location>
        <begin position="164"/>
        <end position="182"/>
    </location>
</feature>
<keyword evidence="2" id="KW-0812">Transmembrane</keyword>
<dbReference type="SMART" id="SM00331">
    <property type="entry name" value="PP2C_SIG"/>
    <property type="match status" value="1"/>
</dbReference>
<dbReference type="RefSeq" id="WP_069189544.1">
    <property type="nucleotide sequence ID" value="NZ_FLYE01000045.1"/>
</dbReference>
<proteinExistence type="predicted"/>
<feature type="transmembrane region" description="Helical" evidence="2">
    <location>
        <begin position="29"/>
        <end position="50"/>
    </location>
</feature>
<dbReference type="STRING" id="1867952.MTBPR1_60026"/>
<keyword evidence="2" id="KW-1133">Transmembrane helix</keyword>
<gene>
    <name evidence="4" type="ORF">MTBPR1_60026</name>
</gene>
<dbReference type="InterPro" id="IPR036457">
    <property type="entry name" value="PPM-type-like_dom_sf"/>
</dbReference>
<dbReference type="InterPro" id="IPR052016">
    <property type="entry name" value="Bact_Sigma-Reg"/>
</dbReference>
<dbReference type="Gene3D" id="6.10.340.10">
    <property type="match status" value="1"/>
</dbReference>
<keyword evidence="2" id="KW-0472">Membrane</keyword>
<dbReference type="Gene3D" id="3.60.40.10">
    <property type="entry name" value="PPM-type phosphatase domain"/>
    <property type="match status" value="1"/>
</dbReference>
<reference evidence="4 5" key="1">
    <citation type="submission" date="2016-07" db="EMBL/GenBank/DDBJ databases">
        <authorList>
            <person name="Lefevre C.T."/>
        </authorList>
    </citation>
    <scope>NUCLEOTIDE SEQUENCE [LARGE SCALE GENOMIC DNA]</scope>
    <source>
        <strain evidence="4">PR1</strain>
    </source>
</reference>
<accession>A0A1C3RJW3</accession>
<keyword evidence="1" id="KW-0378">Hydrolase</keyword>
<evidence type="ECO:0000259" key="3">
    <source>
        <dbReference type="SMART" id="SM00331"/>
    </source>
</evidence>
<dbReference type="Pfam" id="PF07228">
    <property type="entry name" value="SpoIIE"/>
    <property type="match status" value="1"/>
</dbReference>
<dbReference type="CDD" id="cd06225">
    <property type="entry name" value="HAMP"/>
    <property type="match status" value="1"/>
</dbReference>
<sequence>MNIVCINEIKQENYFYIMFRSLTVKTLSIFIPLVLIAEICVFSVQSWYHYKEQERELLNRLENLATVQSSSLAQFLWEYDDESVAAAIQQMTKLPIIKDAVIYNDTGEIVIANGQYENAPEKPSYRIRKDIVYVEQADNRKIGELVVTVTGQNIVKELYNKLKITLIVSAVLLFALIGATLLSNRLFIGRPLGLLKKAIDTQKDDLTKQSNVDWHSNDEIGDVVSAFNQMQDRQTNDRNQIEQYQDHLEDLVNQRTAEVHAGIKYASRIQRSILPSKEMLNSATQDHFIIWEPRDLVGGDFYWCRRWGKGYLIILGDCTGHGVPGALMTLVCAGVMDRAESETELGDYSALMQRIHILMRRALSQDGQNAETDDGVELGLCFIPDDRKHLHFVGARIDLYKSENGEISTIKGTRVGIGYPEISEDQLYEKHIIPIEGNEIFYMTSDGFVDQIGGPKRTMYGKRRFKDFLNRISTNSLSMQSQSLCAELKNHQGTELRRDDISLVGFKVN</sequence>
<evidence type="ECO:0000256" key="2">
    <source>
        <dbReference type="SAM" id="Phobius"/>
    </source>
</evidence>
<organism evidence="4 5">
    <name type="scientific">Candidatus Terasakiella magnetica</name>
    <dbReference type="NCBI Taxonomy" id="1867952"/>
    <lineage>
        <taxon>Bacteria</taxon>
        <taxon>Pseudomonadati</taxon>
        <taxon>Pseudomonadota</taxon>
        <taxon>Alphaproteobacteria</taxon>
        <taxon>Rhodospirillales</taxon>
        <taxon>Terasakiellaceae</taxon>
        <taxon>Terasakiella</taxon>
    </lineage>
</organism>
<dbReference type="PANTHER" id="PTHR43156">
    <property type="entry name" value="STAGE II SPORULATION PROTEIN E-RELATED"/>
    <property type="match status" value="1"/>
</dbReference>
<evidence type="ECO:0000313" key="4">
    <source>
        <dbReference type="EMBL" id="SCA57513.1"/>
    </source>
</evidence>
<feature type="domain" description="PPM-type phosphatase" evidence="3">
    <location>
        <begin position="282"/>
        <end position="508"/>
    </location>
</feature>
<dbReference type="Proteomes" id="UP000231658">
    <property type="component" value="Unassembled WGS sequence"/>
</dbReference>
<dbReference type="EMBL" id="FLYE01000045">
    <property type="protein sequence ID" value="SCA57513.1"/>
    <property type="molecule type" value="Genomic_DNA"/>
</dbReference>
<dbReference type="InterPro" id="IPR001932">
    <property type="entry name" value="PPM-type_phosphatase-like_dom"/>
</dbReference>